<accession>A0A1V6SJ79</accession>
<keyword evidence="1" id="KW-0812">Transmembrane</keyword>
<evidence type="ECO:0008006" key="4">
    <source>
        <dbReference type="Google" id="ProtNLM"/>
    </source>
</evidence>
<feature type="transmembrane region" description="Helical" evidence="1">
    <location>
        <begin position="102"/>
        <end position="123"/>
    </location>
</feature>
<dbReference type="OrthoDB" id="3254104at2759"/>
<name>A0A1V6SJ79_9EURO</name>
<comment type="caution">
    <text evidence="2">The sequence shown here is derived from an EMBL/GenBank/DDBJ whole genome shotgun (WGS) entry which is preliminary data.</text>
</comment>
<evidence type="ECO:0000313" key="3">
    <source>
        <dbReference type="Proteomes" id="UP000191285"/>
    </source>
</evidence>
<feature type="transmembrane region" description="Helical" evidence="1">
    <location>
        <begin position="38"/>
        <end position="58"/>
    </location>
</feature>
<dbReference type="EMBL" id="MLKD01000039">
    <property type="protein sequence ID" value="OQE14101.1"/>
    <property type="molecule type" value="Genomic_DNA"/>
</dbReference>
<keyword evidence="1" id="KW-1133">Transmembrane helix</keyword>
<sequence>MEAAYDHVGGFIVGWIYDSACVFTDTDETLRVDRTASIVFALFFVGVAYAASAVIAFFQRRNKIFLLRSLFLPYLSINIISLFNVLFNIFSHNLLPLSALRVVGIGLPSAFSVIYGISAFLIYREYGLGEDHQVEDCTPLLRLNQEDMTRQQLRRLLEDRSPGAPSPDIIHNTYRLDLPGMEPPQNHGTGNPARLRREHGVAPAGRWFKYFNNRHSRNFEYDLDD</sequence>
<proteinExistence type="predicted"/>
<evidence type="ECO:0000256" key="1">
    <source>
        <dbReference type="SAM" id="Phobius"/>
    </source>
</evidence>
<feature type="transmembrane region" description="Helical" evidence="1">
    <location>
        <begin position="70"/>
        <end position="90"/>
    </location>
</feature>
<reference evidence="3" key="1">
    <citation type="journal article" date="2017" name="Nat. Microbiol.">
        <title>Global analysis of biosynthetic gene clusters reveals vast potential of secondary metabolite production in Penicillium species.</title>
        <authorList>
            <person name="Nielsen J.C."/>
            <person name="Grijseels S."/>
            <person name="Prigent S."/>
            <person name="Ji B."/>
            <person name="Dainat J."/>
            <person name="Nielsen K.F."/>
            <person name="Frisvad J.C."/>
            <person name="Workman M."/>
            <person name="Nielsen J."/>
        </authorList>
    </citation>
    <scope>NUCLEOTIDE SEQUENCE [LARGE SCALE GENOMIC DNA]</scope>
    <source>
        <strain evidence="3">IBT 24891</strain>
    </source>
</reference>
<keyword evidence="3" id="KW-1185">Reference proteome</keyword>
<dbReference type="AlphaFoldDB" id="A0A1V6SJ79"/>
<gene>
    <name evidence="2" type="ORF">PENSTE_c039G00692</name>
</gene>
<organism evidence="2 3">
    <name type="scientific">Penicillium steckii</name>
    <dbReference type="NCBI Taxonomy" id="303698"/>
    <lineage>
        <taxon>Eukaryota</taxon>
        <taxon>Fungi</taxon>
        <taxon>Dikarya</taxon>
        <taxon>Ascomycota</taxon>
        <taxon>Pezizomycotina</taxon>
        <taxon>Eurotiomycetes</taxon>
        <taxon>Eurotiomycetidae</taxon>
        <taxon>Eurotiales</taxon>
        <taxon>Aspergillaceae</taxon>
        <taxon>Penicillium</taxon>
    </lineage>
</organism>
<dbReference type="Proteomes" id="UP000191285">
    <property type="component" value="Unassembled WGS sequence"/>
</dbReference>
<protein>
    <recommendedName>
        <fullName evidence="4">Transmembrane protein</fullName>
    </recommendedName>
</protein>
<evidence type="ECO:0000313" key="2">
    <source>
        <dbReference type="EMBL" id="OQE14101.1"/>
    </source>
</evidence>
<keyword evidence="1" id="KW-0472">Membrane</keyword>